<comment type="caution">
    <text evidence="1">The sequence shown here is derived from an EMBL/GenBank/DDBJ whole genome shotgun (WGS) entry which is preliminary data.</text>
</comment>
<proteinExistence type="predicted"/>
<gene>
    <name evidence="1" type="ORF">EJD98_03590</name>
</gene>
<dbReference type="Proteomes" id="UP000297792">
    <property type="component" value="Unassembled WGS sequence"/>
</dbReference>
<keyword evidence="2" id="KW-1185">Reference proteome</keyword>
<organism evidence="1 2">
    <name type="scientific">Mycolicibacterium peregrinum</name>
    <name type="common">Mycobacterium peregrinum</name>
    <dbReference type="NCBI Taxonomy" id="43304"/>
    <lineage>
        <taxon>Bacteria</taxon>
        <taxon>Bacillati</taxon>
        <taxon>Actinomycetota</taxon>
        <taxon>Actinomycetes</taxon>
        <taxon>Mycobacteriales</taxon>
        <taxon>Mycobacteriaceae</taxon>
        <taxon>Mycolicibacterium</taxon>
    </lineage>
</organism>
<protein>
    <submittedName>
        <fullName evidence="1">Uncharacterized protein</fullName>
    </submittedName>
</protein>
<sequence>MAEQIRPHVRDLTVIPPESLPHWLPGLGVPVGWSVASVNLEPSQPARVLTLPSSVSPTIWEGCEVLNLFRFTGTPPARVVSNSADRTLKDLGANEPITYRMTMPPGLGIVAMRSRGTTAVAALRRLWVQVTNFVVTTAGDSALIEHTVLIDARSRTRLAPDITLLGDSVRRALLASIHDAQQTS</sequence>
<evidence type="ECO:0000313" key="1">
    <source>
        <dbReference type="EMBL" id="TGB46961.1"/>
    </source>
</evidence>
<reference evidence="1 2" key="1">
    <citation type="submission" date="2018-12" db="EMBL/GenBank/DDBJ databases">
        <title>Draft genome sequences of Mycolicibacterium peregrinum isolated from a pig with lymphadenitis and from soil on the same Japanese pig farm.</title>
        <authorList>
            <person name="Komatsu T."/>
            <person name="Ohya K."/>
            <person name="Sawai K."/>
            <person name="Odoi J.O."/>
            <person name="Otsu K."/>
            <person name="Ota A."/>
            <person name="Ito T."/>
            <person name="Kawai M."/>
            <person name="Maruyama F."/>
        </authorList>
    </citation>
    <scope>NUCLEOTIDE SEQUENCE [LARGE SCALE GENOMIC DNA]</scope>
    <source>
        <strain evidence="1 2">138</strain>
    </source>
</reference>
<accession>A0A4Z0HU87</accession>
<dbReference type="AlphaFoldDB" id="A0A4Z0HU87"/>
<evidence type="ECO:0000313" key="2">
    <source>
        <dbReference type="Proteomes" id="UP000297792"/>
    </source>
</evidence>
<name>A0A4Z0HU87_MYCPR</name>
<dbReference type="RefSeq" id="WP_135359495.1">
    <property type="nucleotide sequence ID" value="NZ_RWJZ01000002.1"/>
</dbReference>
<dbReference type="EMBL" id="RWKA01000002">
    <property type="protein sequence ID" value="TGB46961.1"/>
    <property type="molecule type" value="Genomic_DNA"/>
</dbReference>